<name>A0AAV3ZLA3_9GAST</name>
<dbReference type="Proteomes" id="UP000735302">
    <property type="component" value="Unassembled WGS sequence"/>
</dbReference>
<evidence type="ECO:0000256" key="1">
    <source>
        <dbReference type="SAM" id="MobiDB-lite"/>
    </source>
</evidence>
<accession>A0AAV3ZLA3</accession>
<reference evidence="2 3" key="1">
    <citation type="journal article" date="2021" name="Elife">
        <title>Chloroplast acquisition without the gene transfer in kleptoplastic sea slugs, Plakobranchus ocellatus.</title>
        <authorList>
            <person name="Maeda T."/>
            <person name="Takahashi S."/>
            <person name="Yoshida T."/>
            <person name="Shimamura S."/>
            <person name="Takaki Y."/>
            <person name="Nagai Y."/>
            <person name="Toyoda A."/>
            <person name="Suzuki Y."/>
            <person name="Arimoto A."/>
            <person name="Ishii H."/>
            <person name="Satoh N."/>
            <person name="Nishiyama T."/>
            <person name="Hasebe M."/>
            <person name="Maruyama T."/>
            <person name="Minagawa J."/>
            <person name="Obokata J."/>
            <person name="Shigenobu S."/>
        </authorList>
    </citation>
    <scope>NUCLEOTIDE SEQUENCE [LARGE SCALE GENOMIC DNA]</scope>
</reference>
<protein>
    <submittedName>
        <fullName evidence="2">Uncharacterized protein</fullName>
    </submittedName>
</protein>
<evidence type="ECO:0000313" key="3">
    <source>
        <dbReference type="Proteomes" id="UP000735302"/>
    </source>
</evidence>
<dbReference type="AlphaFoldDB" id="A0AAV3ZLA3"/>
<comment type="caution">
    <text evidence="2">The sequence shown here is derived from an EMBL/GenBank/DDBJ whole genome shotgun (WGS) entry which is preliminary data.</text>
</comment>
<gene>
    <name evidence="2" type="ORF">PoB_002321100</name>
</gene>
<keyword evidence="3" id="KW-1185">Reference proteome</keyword>
<sequence>MERRRRDWGKEEEQEGEEKDKRRKKKLRAKQQDKVQGNGEYMTFLSFIIKLYASKKKKRVQTIAIWKAQVEEQASVFSLDNSVFSSDSFVLSELFGSVFHCSAWGISHAL</sequence>
<feature type="region of interest" description="Disordered" evidence="1">
    <location>
        <begin position="1"/>
        <end position="35"/>
    </location>
</feature>
<evidence type="ECO:0000313" key="2">
    <source>
        <dbReference type="EMBL" id="GFN96705.1"/>
    </source>
</evidence>
<organism evidence="2 3">
    <name type="scientific">Plakobranchus ocellatus</name>
    <dbReference type="NCBI Taxonomy" id="259542"/>
    <lineage>
        <taxon>Eukaryota</taxon>
        <taxon>Metazoa</taxon>
        <taxon>Spiralia</taxon>
        <taxon>Lophotrochozoa</taxon>
        <taxon>Mollusca</taxon>
        <taxon>Gastropoda</taxon>
        <taxon>Heterobranchia</taxon>
        <taxon>Euthyneura</taxon>
        <taxon>Panpulmonata</taxon>
        <taxon>Sacoglossa</taxon>
        <taxon>Placobranchoidea</taxon>
        <taxon>Plakobranchidae</taxon>
        <taxon>Plakobranchus</taxon>
    </lineage>
</organism>
<dbReference type="EMBL" id="BLXT01002699">
    <property type="protein sequence ID" value="GFN96705.1"/>
    <property type="molecule type" value="Genomic_DNA"/>
</dbReference>
<feature type="compositionally biased region" description="Basic and acidic residues" evidence="1">
    <location>
        <begin position="1"/>
        <end position="11"/>
    </location>
</feature>
<proteinExistence type="predicted"/>